<dbReference type="OMA" id="WSESMFG"/>
<evidence type="ECO:0008006" key="4">
    <source>
        <dbReference type="Google" id="ProtNLM"/>
    </source>
</evidence>
<evidence type="ECO:0000313" key="3">
    <source>
        <dbReference type="Proteomes" id="UP000092993"/>
    </source>
</evidence>
<feature type="compositionally biased region" description="Basic and acidic residues" evidence="1">
    <location>
        <begin position="69"/>
        <end position="86"/>
    </location>
</feature>
<feature type="compositionally biased region" description="Pro residues" evidence="1">
    <location>
        <begin position="144"/>
        <end position="155"/>
    </location>
</feature>
<comment type="caution">
    <text evidence="2">The sequence shown here is derived from an EMBL/GenBank/DDBJ whole genome shotgun (WGS) entry which is preliminary data.</text>
</comment>
<feature type="region of interest" description="Disordered" evidence="1">
    <location>
        <begin position="51"/>
        <end position="101"/>
    </location>
</feature>
<protein>
    <recommendedName>
        <fullName evidence="4">BZIP domain-containing protein</fullName>
    </recommendedName>
</protein>
<dbReference type="Proteomes" id="UP000092993">
    <property type="component" value="Unassembled WGS sequence"/>
</dbReference>
<feature type="region of interest" description="Disordered" evidence="1">
    <location>
        <begin position="1"/>
        <end position="24"/>
    </location>
</feature>
<dbReference type="InterPro" id="IPR046347">
    <property type="entry name" value="bZIP_sf"/>
</dbReference>
<dbReference type="Gene3D" id="1.20.5.170">
    <property type="match status" value="1"/>
</dbReference>
<evidence type="ECO:0000256" key="1">
    <source>
        <dbReference type="SAM" id="MobiDB-lite"/>
    </source>
</evidence>
<proteinExistence type="predicted"/>
<feature type="compositionally biased region" description="Low complexity" evidence="1">
    <location>
        <begin position="89"/>
        <end position="101"/>
    </location>
</feature>
<reference evidence="2 3" key="1">
    <citation type="submission" date="2016-03" db="EMBL/GenBank/DDBJ databases">
        <title>Whole genome sequencing of Grifola frondosa 9006-11.</title>
        <authorList>
            <person name="Min B."/>
            <person name="Park H."/>
            <person name="Kim J.-G."/>
            <person name="Cho H."/>
            <person name="Oh Y.-L."/>
            <person name="Kong W.-S."/>
            <person name="Choi I.-G."/>
        </authorList>
    </citation>
    <scope>NUCLEOTIDE SEQUENCE [LARGE SCALE GENOMIC DNA]</scope>
    <source>
        <strain evidence="2 3">9006-11</strain>
    </source>
</reference>
<dbReference type="AlphaFoldDB" id="A0A1C7M626"/>
<keyword evidence="3" id="KW-1185">Reference proteome</keyword>
<dbReference type="EMBL" id="LUGG01000009">
    <property type="protein sequence ID" value="OBZ72218.1"/>
    <property type="molecule type" value="Genomic_DNA"/>
</dbReference>
<gene>
    <name evidence="2" type="ORF">A0H81_07885</name>
</gene>
<name>A0A1C7M626_GRIFR</name>
<feature type="region of interest" description="Disordered" evidence="1">
    <location>
        <begin position="132"/>
        <end position="155"/>
    </location>
</feature>
<dbReference type="SUPFAM" id="SSF57959">
    <property type="entry name" value="Leucine zipper domain"/>
    <property type="match status" value="1"/>
</dbReference>
<evidence type="ECO:0000313" key="2">
    <source>
        <dbReference type="EMBL" id="OBZ72218.1"/>
    </source>
</evidence>
<sequence>MSSKRGRKRNDNLPPNRARDVQRAFRARRAAHLQELEQRVAELEEENNTLRAALNIPPANRPALGKGPTGKDKPKAIGHHTHDSIRTDSPLSSASASTNSLSPGAISTALALSPPPGIDQSAWNDAMFMSKDQPEAQSSSSFGLPPPSAPSPCYPPSTSRATMNDLFIPPTADKFLNYPHTTDRPASTETFPNSEFLLPDERRAYSYSHPSFPTQQSPSAPPMPSCMPAQGTNRDFQAFLQTRRSLTEPQNYRAVLNQISHVPPSQFNPDSRAAASALLDIMDESHPGFDIGGGGERRFPRMH</sequence>
<organism evidence="2 3">
    <name type="scientific">Grifola frondosa</name>
    <name type="common">Maitake</name>
    <name type="synonym">Polyporus frondosus</name>
    <dbReference type="NCBI Taxonomy" id="5627"/>
    <lineage>
        <taxon>Eukaryota</taxon>
        <taxon>Fungi</taxon>
        <taxon>Dikarya</taxon>
        <taxon>Basidiomycota</taxon>
        <taxon>Agaricomycotina</taxon>
        <taxon>Agaricomycetes</taxon>
        <taxon>Polyporales</taxon>
        <taxon>Grifolaceae</taxon>
        <taxon>Grifola</taxon>
    </lineage>
</organism>
<accession>A0A1C7M626</accession>
<dbReference type="OrthoDB" id="2552152at2759"/>
<dbReference type="GO" id="GO:0003700">
    <property type="term" value="F:DNA-binding transcription factor activity"/>
    <property type="evidence" value="ECO:0007669"/>
    <property type="project" value="InterPro"/>
</dbReference>